<keyword evidence="6" id="KW-1133">Transmembrane helix</keyword>
<dbReference type="GO" id="GO:0016020">
    <property type="term" value="C:membrane"/>
    <property type="evidence" value="ECO:0007669"/>
    <property type="project" value="UniProtKB-SubCell"/>
</dbReference>
<dbReference type="Gene3D" id="1.10.630.10">
    <property type="entry name" value="Cytochrome P450"/>
    <property type="match status" value="1"/>
</dbReference>
<evidence type="ECO:0000256" key="12">
    <source>
        <dbReference type="RuleBase" id="RU000461"/>
    </source>
</evidence>
<proteinExistence type="inferred from homology"/>
<comment type="cofactor">
    <cofactor evidence="11">
        <name>heme</name>
        <dbReference type="ChEBI" id="CHEBI:30413"/>
    </cofactor>
</comment>
<dbReference type="GO" id="GO:0016491">
    <property type="term" value="F:oxidoreductase activity"/>
    <property type="evidence" value="ECO:0000318"/>
    <property type="project" value="GO_Central"/>
</dbReference>
<dbReference type="PROSITE" id="PS00086">
    <property type="entry name" value="CYTOCHROME_P450"/>
    <property type="match status" value="1"/>
</dbReference>
<dbReference type="InterPro" id="IPR036396">
    <property type="entry name" value="Cyt_P450_sf"/>
</dbReference>
<keyword evidence="7 12" id="KW-0560">Oxidoreductase</keyword>
<keyword evidence="8 11" id="KW-0408">Iron</keyword>
<evidence type="ECO:0000256" key="10">
    <source>
        <dbReference type="ARBA" id="ARBA00023136"/>
    </source>
</evidence>
<dbReference type="PRINTS" id="PR00463">
    <property type="entry name" value="EP450I"/>
</dbReference>
<dbReference type="Proteomes" id="UP000030748">
    <property type="component" value="Unassembled WGS sequence"/>
</dbReference>
<dbReference type="GO" id="GO:0004497">
    <property type="term" value="F:monooxygenase activity"/>
    <property type="evidence" value="ECO:0007669"/>
    <property type="project" value="UniProtKB-KW"/>
</dbReference>
<comment type="similarity">
    <text evidence="2 12">Belongs to the cytochrome P450 family.</text>
</comment>
<keyword evidence="4" id="KW-0812">Transmembrane</keyword>
<feature type="binding site" description="axial binding residue" evidence="11">
    <location>
        <position position="422"/>
    </location>
    <ligand>
        <name>heme</name>
        <dbReference type="ChEBI" id="CHEBI:30413"/>
    </ligand>
    <ligandPart>
        <name>Fe</name>
        <dbReference type="ChEBI" id="CHEBI:18248"/>
    </ligandPart>
</feature>
<evidence type="ECO:0000256" key="9">
    <source>
        <dbReference type="ARBA" id="ARBA00023033"/>
    </source>
</evidence>
<dbReference type="EMBL" id="KI631018">
    <property type="protein sequence ID" value="EYU30850.1"/>
    <property type="molecule type" value="Genomic_DNA"/>
</dbReference>
<dbReference type="CDD" id="cd11073">
    <property type="entry name" value="CYP76-like"/>
    <property type="match status" value="1"/>
</dbReference>
<dbReference type="GO" id="GO:0020037">
    <property type="term" value="F:heme binding"/>
    <property type="evidence" value="ECO:0007669"/>
    <property type="project" value="InterPro"/>
</dbReference>
<dbReference type="GO" id="GO:0005506">
    <property type="term" value="F:iron ion binding"/>
    <property type="evidence" value="ECO:0007669"/>
    <property type="project" value="InterPro"/>
</dbReference>
<comment type="subcellular location">
    <subcellularLocation>
        <location evidence="1">Membrane</location>
        <topology evidence="1">Single-pass membrane protein</topology>
    </subcellularLocation>
</comment>
<dbReference type="PANTHER" id="PTHR47950:SF4">
    <property type="entry name" value="GERANIOL 8-HYDROXYLASE-LIKE"/>
    <property type="match status" value="1"/>
</dbReference>
<dbReference type="eggNOG" id="KOG0156">
    <property type="taxonomic scope" value="Eukaryota"/>
</dbReference>
<evidence type="ECO:0000256" key="2">
    <source>
        <dbReference type="ARBA" id="ARBA00010617"/>
    </source>
</evidence>
<keyword evidence="9 12" id="KW-0503">Monooxygenase</keyword>
<dbReference type="GO" id="GO:0016705">
    <property type="term" value="F:oxidoreductase activity, acting on paired donors, with incorporation or reduction of molecular oxygen"/>
    <property type="evidence" value="ECO:0007669"/>
    <property type="project" value="InterPro"/>
</dbReference>
<evidence type="ECO:0000256" key="1">
    <source>
        <dbReference type="ARBA" id="ARBA00004167"/>
    </source>
</evidence>
<sequence length="477" mass="53439">MILTFNSRARKSSKLPPGPNRFPIIGNILEIGPKPHKSLAKLAAKYGPVMSLKLGTLTTVIISSPKAAKAVLQTHDLIFSSRTVPCAAEILSHHESSIAWLPAENRWRKLRKLCQEQMFSVARLDASQNLRREKLRKLRGYVGACSETGRAVDIGDAAFTTALNLMSATLFSLEFAPEFDSDSSQEMKDVVWGVMKCAGRPNFADYFPILKPVDPQGILKEAKIYFQKLFVIFDGIVDDKLKSGGESGKEDLLEALIEINRRDENELTKNEIKHLLLDLFLAGTDTTSGTVEWAMAELLKHPHKMCRVRQEIRDTVGENIEVEESDIARLPYLQAVVKETFRLHPTGPLLVPHKANADVEINGYIVPKNAQVLVNVWASGRDPDTWQDAESFSPERFMDARQIDFRGKDFELIPFGSGRRICPGLPLAYRMVHLMLANLVGSFEWRLDGDCKEVDMDDKFGLTLQKAIPLKAVPMKL</sequence>
<dbReference type="InterPro" id="IPR002401">
    <property type="entry name" value="Cyt_P450_E_grp-I"/>
</dbReference>
<dbReference type="FunFam" id="1.10.630.10:FF:000007">
    <property type="entry name" value="Cytochrome P450 76C4"/>
    <property type="match status" value="1"/>
</dbReference>
<evidence type="ECO:0000256" key="7">
    <source>
        <dbReference type="ARBA" id="ARBA00023002"/>
    </source>
</evidence>
<keyword evidence="14" id="KW-1185">Reference proteome</keyword>
<keyword evidence="5 11" id="KW-0479">Metal-binding</keyword>
<evidence type="ECO:0000313" key="13">
    <source>
        <dbReference type="EMBL" id="EYU30850.1"/>
    </source>
</evidence>
<organism evidence="13 14">
    <name type="scientific">Erythranthe guttata</name>
    <name type="common">Yellow monkey flower</name>
    <name type="synonym">Mimulus guttatus</name>
    <dbReference type="NCBI Taxonomy" id="4155"/>
    <lineage>
        <taxon>Eukaryota</taxon>
        <taxon>Viridiplantae</taxon>
        <taxon>Streptophyta</taxon>
        <taxon>Embryophyta</taxon>
        <taxon>Tracheophyta</taxon>
        <taxon>Spermatophyta</taxon>
        <taxon>Magnoliopsida</taxon>
        <taxon>eudicotyledons</taxon>
        <taxon>Gunneridae</taxon>
        <taxon>Pentapetalae</taxon>
        <taxon>asterids</taxon>
        <taxon>lamiids</taxon>
        <taxon>Lamiales</taxon>
        <taxon>Phrymaceae</taxon>
        <taxon>Erythranthe</taxon>
    </lineage>
</organism>
<evidence type="ECO:0000313" key="14">
    <source>
        <dbReference type="Proteomes" id="UP000030748"/>
    </source>
</evidence>
<dbReference type="InterPro" id="IPR017972">
    <property type="entry name" value="Cyt_P450_CS"/>
</dbReference>
<keyword evidence="10" id="KW-0472">Membrane</keyword>
<evidence type="ECO:0000256" key="5">
    <source>
        <dbReference type="ARBA" id="ARBA00022723"/>
    </source>
</evidence>
<protein>
    <recommendedName>
        <fullName evidence="15">Cytochrome P450</fullName>
    </recommendedName>
</protein>
<accession>A0A022QWD0</accession>
<evidence type="ECO:0000256" key="4">
    <source>
        <dbReference type="ARBA" id="ARBA00022692"/>
    </source>
</evidence>
<dbReference type="PANTHER" id="PTHR47950">
    <property type="entry name" value="CYTOCHROME P450, FAMILY 76, SUBFAMILY C, POLYPEPTIDE 5-RELATED"/>
    <property type="match status" value="1"/>
</dbReference>
<evidence type="ECO:0000256" key="8">
    <source>
        <dbReference type="ARBA" id="ARBA00023004"/>
    </source>
</evidence>
<dbReference type="SUPFAM" id="SSF48264">
    <property type="entry name" value="Cytochrome P450"/>
    <property type="match status" value="1"/>
</dbReference>
<evidence type="ECO:0000256" key="6">
    <source>
        <dbReference type="ARBA" id="ARBA00022989"/>
    </source>
</evidence>
<dbReference type="AlphaFoldDB" id="A0A022QWD0"/>
<dbReference type="STRING" id="4155.A0A022QWD0"/>
<keyword evidence="3 11" id="KW-0349">Heme</keyword>
<evidence type="ECO:0008006" key="15">
    <source>
        <dbReference type="Google" id="ProtNLM"/>
    </source>
</evidence>
<dbReference type="Pfam" id="PF00067">
    <property type="entry name" value="p450"/>
    <property type="match status" value="1"/>
</dbReference>
<evidence type="ECO:0000256" key="3">
    <source>
        <dbReference type="ARBA" id="ARBA00022617"/>
    </source>
</evidence>
<reference evidence="13 14" key="1">
    <citation type="journal article" date="2013" name="Proc. Natl. Acad. Sci. U.S.A.">
        <title>Fine-scale variation in meiotic recombination in Mimulus inferred from population shotgun sequencing.</title>
        <authorList>
            <person name="Hellsten U."/>
            <person name="Wright K.M."/>
            <person name="Jenkins J."/>
            <person name="Shu S."/>
            <person name="Yuan Y."/>
            <person name="Wessler S.R."/>
            <person name="Schmutz J."/>
            <person name="Willis J.H."/>
            <person name="Rokhsar D.S."/>
        </authorList>
    </citation>
    <scope>NUCLEOTIDE SEQUENCE [LARGE SCALE GENOMIC DNA]</scope>
    <source>
        <strain evidence="14">cv. DUN x IM62</strain>
    </source>
</reference>
<dbReference type="PRINTS" id="PR00385">
    <property type="entry name" value="P450"/>
</dbReference>
<name>A0A022QWD0_ERYGU</name>
<evidence type="ECO:0000256" key="11">
    <source>
        <dbReference type="PIRSR" id="PIRSR602401-1"/>
    </source>
</evidence>
<dbReference type="InterPro" id="IPR001128">
    <property type="entry name" value="Cyt_P450"/>
</dbReference>
<gene>
    <name evidence="13" type="ORF">MIMGU_mgv1a005599mg</name>
</gene>